<dbReference type="Gene3D" id="3.30.70.660">
    <property type="entry name" value="Pseudouridine synthase I, catalytic domain, C-terminal subdomain"/>
    <property type="match status" value="1"/>
</dbReference>
<evidence type="ECO:0000256" key="1">
    <source>
        <dbReference type="SAM" id="MobiDB-lite"/>
    </source>
</evidence>
<accession>A0A699YJA3</accession>
<dbReference type="EMBL" id="BLLF01000129">
    <property type="protein sequence ID" value="GFH07978.1"/>
    <property type="molecule type" value="Genomic_DNA"/>
</dbReference>
<keyword evidence="2" id="KW-0472">Membrane</keyword>
<feature type="transmembrane region" description="Helical" evidence="2">
    <location>
        <begin position="263"/>
        <end position="285"/>
    </location>
</feature>
<feature type="domain" description="Pseudouridine synthase I TruA alpha/beta" evidence="3">
    <location>
        <begin position="275"/>
        <end position="316"/>
    </location>
</feature>
<dbReference type="InterPro" id="IPR020097">
    <property type="entry name" value="PsdUridine_synth_TruA_a/b_dom"/>
</dbReference>
<proteinExistence type="predicted"/>
<evidence type="ECO:0000259" key="3">
    <source>
        <dbReference type="Pfam" id="PF01416"/>
    </source>
</evidence>
<dbReference type="Pfam" id="PF01416">
    <property type="entry name" value="PseudoU_synth_1"/>
    <property type="match status" value="1"/>
</dbReference>
<comment type="caution">
    <text evidence="4">The sequence shown here is derived from an EMBL/GenBank/DDBJ whole genome shotgun (WGS) entry which is preliminary data.</text>
</comment>
<gene>
    <name evidence="4" type="ORF">HaLaN_02870</name>
</gene>
<name>A0A699YJA3_HAELA</name>
<feature type="region of interest" description="Disordered" evidence="1">
    <location>
        <begin position="45"/>
        <end position="126"/>
    </location>
</feature>
<dbReference type="GO" id="GO:0001522">
    <property type="term" value="P:pseudouridine synthesis"/>
    <property type="evidence" value="ECO:0007669"/>
    <property type="project" value="InterPro"/>
</dbReference>
<organism evidence="4 5">
    <name type="scientific">Haematococcus lacustris</name>
    <name type="common">Green alga</name>
    <name type="synonym">Haematococcus pluvialis</name>
    <dbReference type="NCBI Taxonomy" id="44745"/>
    <lineage>
        <taxon>Eukaryota</taxon>
        <taxon>Viridiplantae</taxon>
        <taxon>Chlorophyta</taxon>
        <taxon>core chlorophytes</taxon>
        <taxon>Chlorophyceae</taxon>
        <taxon>CS clade</taxon>
        <taxon>Chlamydomonadales</taxon>
        <taxon>Haematococcaceae</taxon>
        <taxon>Haematococcus</taxon>
    </lineage>
</organism>
<dbReference type="GO" id="GO:0009982">
    <property type="term" value="F:pseudouridine synthase activity"/>
    <property type="evidence" value="ECO:0007669"/>
    <property type="project" value="InterPro"/>
</dbReference>
<dbReference type="InterPro" id="IPR020095">
    <property type="entry name" value="PsdUridine_synth_TruA_C"/>
</dbReference>
<evidence type="ECO:0000313" key="5">
    <source>
        <dbReference type="Proteomes" id="UP000485058"/>
    </source>
</evidence>
<feature type="region of interest" description="Disordered" evidence="1">
    <location>
        <begin position="198"/>
        <end position="222"/>
    </location>
</feature>
<dbReference type="GO" id="GO:0003723">
    <property type="term" value="F:RNA binding"/>
    <property type="evidence" value="ECO:0007669"/>
    <property type="project" value="InterPro"/>
</dbReference>
<sequence>MKTLCCCLYRHLCKPDDGDDGEGNGGDVDIVLLTRASVQQQAVVLDGADSPPSADELGSTRGAAAGRRHQGVLRHGERQRLPVASGKGEGKMGEGQGQGQGHTSQARALPGQPAEPPPSSQPRDLRQVPCAIGLGGWVGCWRVSSLCNVMGVFTTLDHIIPSQTPGSEAAVTGHFKTEVGIATCTRCALRDWASDRHGQVGAGRSNQGQLRQQSRTAGQAGRGHMIARATRQPGWQHRSGNKEQEVRRLWTGDTGRQAIQRDIWNYFFCLLPILVRCMVAVLLMVGQGLEQPGVVASLLDITATPCKPNYTMAPESEPDSSVTCKVTWENVESVRRATLHGLATAGTAHTVRMRLQGTALSPLRANAGREQQPVAIVGGEAPGGGCHGLQHLAAHRVRHGGRSENDANRRRGRTASAVWSTRRREERGTRPIDAQAAGAVH</sequence>
<reference evidence="4 5" key="1">
    <citation type="submission" date="2020-02" db="EMBL/GenBank/DDBJ databases">
        <title>Draft genome sequence of Haematococcus lacustris strain NIES-144.</title>
        <authorList>
            <person name="Morimoto D."/>
            <person name="Nakagawa S."/>
            <person name="Yoshida T."/>
            <person name="Sawayama S."/>
        </authorList>
    </citation>
    <scope>NUCLEOTIDE SEQUENCE [LARGE SCALE GENOMIC DNA]</scope>
    <source>
        <strain evidence="4 5">NIES-144</strain>
    </source>
</reference>
<feature type="compositionally biased region" description="Polar residues" evidence="1">
    <location>
        <begin position="204"/>
        <end position="217"/>
    </location>
</feature>
<dbReference type="Proteomes" id="UP000485058">
    <property type="component" value="Unassembled WGS sequence"/>
</dbReference>
<evidence type="ECO:0000256" key="2">
    <source>
        <dbReference type="SAM" id="Phobius"/>
    </source>
</evidence>
<keyword evidence="2" id="KW-1133">Transmembrane helix</keyword>
<dbReference type="AlphaFoldDB" id="A0A699YJA3"/>
<protein>
    <submittedName>
        <fullName evidence="4">tRNA pseudouridine synthase</fullName>
    </submittedName>
</protein>
<keyword evidence="2" id="KW-0812">Transmembrane</keyword>
<keyword evidence="5" id="KW-1185">Reference proteome</keyword>
<feature type="region of interest" description="Disordered" evidence="1">
    <location>
        <begin position="399"/>
        <end position="441"/>
    </location>
</feature>
<evidence type="ECO:0000313" key="4">
    <source>
        <dbReference type="EMBL" id="GFH07978.1"/>
    </source>
</evidence>